<evidence type="ECO:0008006" key="5">
    <source>
        <dbReference type="Google" id="ProtNLM"/>
    </source>
</evidence>
<dbReference type="NCBIfam" id="TIGR01409">
    <property type="entry name" value="TAT_signal_seq"/>
    <property type="match status" value="1"/>
</dbReference>
<keyword evidence="2" id="KW-1133">Transmembrane helix</keyword>
<protein>
    <recommendedName>
        <fullName evidence="5">Twin-arginine translocation signal domain-containing protein</fullName>
    </recommendedName>
</protein>
<evidence type="ECO:0000256" key="1">
    <source>
        <dbReference type="SAM" id="MobiDB-lite"/>
    </source>
</evidence>
<gene>
    <name evidence="3" type="ORF">KOR42_29430</name>
</gene>
<accession>A0A5C5WZG2</accession>
<evidence type="ECO:0000313" key="3">
    <source>
        <dbReference type="EMBL" id="TWT55315.1"/>
    </source>
</evidence>
<evidence type="ECO:0000313" key="4">
    <source>
        <dbReference type="Proteomes" id="UP000317243"/>
    </source>
</evidence>
<proteinExistence type="predicted"/>
<dbReference type="RefSeq" id="WP_146510445.1">
    <property type="nucleotide sequence ID" value="NZ_SIHI01000005.1"/>
</dbReference>
<name>A0A5C5WZG2_9PLAN</name>
<feature type="transmembrane region" description="Helical" evidence="2">
    <location>
        <begin position="14"/>
        <end position="32"/>
    </location>
</feature>
<feature type="transmembrane region" description="Helical" evidence="2">
    <location>
        <begin position="47"/>
        <end position="70"/>
    </location>
</feature>
<feature type="compositionally biased region" description="Low complexity" evidence="1">
    <location>
        <begin position="144"/>
        <end position="156"/>
    </location>
</feature>
<dbReference type="PROSITE" id="PS51318">
    <property type="entry name" value="TAT"/>
    <property type="match status" value="1"/>
</dbReference>
<dbReference type="InterPro" id="IPR019546">
    <property type="entry name" value="TAT_signal_bac_arc"/>
</dbReference>
<feature type="region of interest" description="Disordered" evidence="1">
    <location>
        <begin position="141"/>
        <end position="163"/>
    </location>
</feature>
<keyword evidence="4" id="KW-1185">Reference proteome</keyword>
<evidence type="ECO:0000256" key="2">
    <source>
        <dbReference type="SAM" id="Phobius"/>
    </source>
</evidence>
<organism evidence="3 4">
    <name type="scientific">Thalassoglobus neptunius</name>
    <dbReference type="NCBI Taxonomy" id="1938619"/>
    <lineage>
        <taxon>Bacteria</taxon>
        <taxon>Pseudomonadati</taxon>
        <taxon>Planctomycetota</taxon>
        <taxon>Planctomycetia</taxon>
        <taxon>Planctomycetales</taxon>
        <taxon>Planctomycetaceae</taxon>
        <taxon>Thalassoglobus</taxon>
    </lineage>
</organism>
<comment type="caution">
    <text evidence="3">The sequence shown here is derived from an EMBL/GenBank/DDBJ whole genome shotgun (WGS) entry which is preliminary data.</text>
</comment>
<keyword evidence="2" id="KW-0472">Membrane</keyword>
<dbReference type="AlphaFoldDB" id="A0A5C5WZG2"/>
<dbReference type="Proteomes" id="UP000317243">
    <property type="component" value="Unassembled WGS sequence"/>
</dbReference>
<dbReference type="EMBL" id="SIHI01000005">
    <property type="protein sequence ID" value="TWT55315.1"/>
    <property type="molecule type" value="Genomic_DNA"/>
</dbReference>
<sequence length="163" mass="17942">MTQKANRRKFLKTSAVYGVAAATSGCGTILYPERMGQRRGTIDDVDWTIVGMDAIGLVFFFVPGAIAFAIDFQNGTMFYPSQQQYAANEKPQLKQVSLPEKNPSVSMVEHAVAEETGEKVSLVEGNFVTRRLKTIKEFWTAKRQASSSSAPQTPAPENTEENS</sequence>
<dbReference type="PROSITE" id="PS51257">
    <property type="entry name" value="PROKAR_LIPOPROTEIN"/>
    <property type="match status" value="1"/>
</dbReference>
<keyword evidence="2" id="KW-0812">Transmembrane</keyword>
<dbReference type="OrthoDB" id="6105601at2"/>
<reference evidence="3 4" key="1">
    <citation type="submission" date="2019-02" db="EMBL/GenBank/DDBJ databases">
        <title>Deep-cultivation of Planctomycetes and their phenomic and genomic characterization uncovers novel biology.</title>
        <authorList>
            <person name="Wiegand S."/>
            <person name="Jogler M."/>
            <person name="Boedeker C."/>
            <person name="Pinto D."/>
            <person name="Vollmers J."/>
            <person name="Rivas-Marin E."/>
            <person name="Kohn T."/>
            <person name="Peeters S.H."/>
            <person name="Heuer A."/>
            <person name="Rast P."/>
            <person name="Oberbeckmann S."/>
            <person name="Bunk B."/>
            <person name="Jeske O."/>
            <person name="Meyerdierks A."/>
            <person name="Storesund J.E."/>
            <person name="Kallscheuer N."/>
            <person name="Luecker S."/>
            <person name="Lage O.M."/>
            <person name="Pohl T."/>
            <person name="Merkel B.J."/>
            <person name="Hornburger P."/>
            <person name="Mueller R.-W."/>
            <person name="Bruemmer F."/>
            <person name="Labrenz M."/>
            <person name="Spormann A.M."/>
            <person name="Op Den Camp H."/>
            <person name="Overmann J."/>
            <person name="Amann R."/>
            <person name="Jetten M.S.M."/>
            <person name="Mascher T."/>
            <person name="Medema M.H."/>
            <person name="Devos D.P."/>
            <person name="Kaster A.-K."/>
            <person name="Ovreas L."/>
            <person name="Rohde M."/>
            <person name="Galperin M.Y."/>
            <person name="Jogler C."/>
        </authorList>
    </citation>
    <scope>NUCLEOTIDE SEQUENCE [LARGE SCALE GENOMIC DNA]</scope>
    <source>
        <strain evidence="3 4">KOR42</strain>
    </source>
</reference>
<dbReference type="InterPro" id="IPR006311">
    <property type="entry name" value="TAT_signal"/>
</dbReference>